<dbReference type="InterPro" id="IPR032179">
    <property type="entry name" value="Cry22Aa_Ig-like"/>
</dbReference>
<dbReference type="Pfam" id="PF16403">
    <property type="entry name" value="Bact_surface_Ig-like"/>
    <property type="match status" value="5"/>
</dbReference>
<dbReference type="EMBL" id="JMCB01000007">
    <property type="protein sequence ID" value="KFE67826.1"/>
    <property type="molecule type" value="Genomic_DNA"/>
</dbReference>
<evidence type="ECO:0000313" key="5">
    <source>
        <dbReference type="Proteomes" id="UP000028725"/>
    </source>
</evidence>
<gene>
    <name evidence="4" type="ORF">DB31_8309</name>
</gene>
<name>A0A085WJG3_9BACT</name>
<feature type="signal peptide" evidence="2">
    <location>
        <begin position="1"/>
        <end position="24"/>
    </location>
</feature>
<dbReference type="STRING" id="394096.DB31_8309"/>
<protein>
    <recommendedName>
        <fullName evidence="3">HYR domain-containing protein</fullName>
    </recommendedName>
</protein>
<dbReference type="PATRIC" id="fig|394096.3.peg.4350"/>
<dbReference type="InterPro" id="IPR013783">
    <property type="entry name" value="Ig-like_fold"/>
</dbReference>
<dbReference type="PANTHER" id="PTHR24273">
    <property type="entry name" value="FI04643P-RELATED"/>
    <property type="match status" value="1"/>
</dbReference>
<dbReference type="SUPFAM" id="SSF63829">
    <property type="entry name" value="Calcium-dependent phosphotriesterase"/>
    <property type="match status" value="1"/>
</dbReference>
<feature type="chain" id="PRO_5001799926" description="HYR domain-containing protein" evidence="2">
    <location>
        <begin position="25"/>
        <end position="1317"/>
    </location>
</feature>
<reference evidence="4 5" key="1">
    <citation type="submission" date="2014-04" db="EMBL/GenBank/DDBJ databases">
        <title>Genome assembly of Hyalangium minutum DSM 14724.</title>
        <authorList>
            <person name="Sharma G."/>
            <person name="Subramanian S."/>
        </authorList>
    </citation>
    <scope>NUCLEOTIDE SEQUENCE [LARGE SCALE GENOMIC DNA]</scope>
    <source>
        <strain evidence="4 5">DSM 14724</strain>
    </source>
</reference>
<comment type="caution">
    <text evidence="4">The sequence shown here is derived from an EMBL/GenBank/DDBJ whole genome shotgun (WGS) entry which is preliminary data.</text>
</comment>
<dbReference type="InterPro" id="IPR011042">
    <property type="entry name" value="6-blade_b-propeller_TolB-like"/>
</dbReference>
<evidence type="ECO:0000313" key="4">
    <source>
        <dbReference type="EMBL" id="KFE67826.1"/>
    </source>
</evidence>
<dbReference type="Gene3D" id="2.120.10.30">
    <property type="entry name" value="TolB, C-terminal domain"/>
    <property type="match status" value="1"/>
</dbReference>
<keyword evidence="2" id="KW-0732">Signal</keyword>
<dbReference type="Gene3D" id="2.60.40.10">
    <property type="entry name" value="Immunoglobulins"/>
    <property type="match status" value="5"/>
</dbReference>
<dbReference type="OrthoDB" id="8774234at2"/>
<keyword evidence="1" id="KW-0677">Repeat</keyword>
<dbReference type="Gene3D" id="2.40.10.500">
    <property type="match status" value="1"/>
</dbReference>
<dbReference type="Proteomes" id="UP000028725">
    <property type="component" value="Unassembled WGS sequence"/>
</dbReference>
<dbReference type="Pfam" id="PF02494">
    <property type="entry name" value="HYR"/>
    <property type="match status" value="2"/>
</dbReference>
<sequence length="1317" mass="134982">MRTRAASFAVLSSLLWAWPGLSLAQELTGPAQKTFTTDADFQPGTFNATRAGAPNPDQLRIDTGANVPPYLWVANASAGVVTKVDTRTGLQVARYDSVLTVNWDGSVPAVRPPRDSCNYPAAVAVDAQGNTFVLNRGNCSGTSASITRYAGSLAACVDRNGNGRIDTSFDASGNGAIDLGDPAEFFGQSDECILWTKNFAAAGDPGRALVVDADQHLWAAGFSSSKLYRMNGQTGGVLQVIDLQAETGVASSIQSLAIGPSGYLYTSDNSTQRLIRKIDPRATSGSRVVDTVTSPVPTFGLVVDSTGKAWLGADSDSASGVVRADFTAHTAQLVGGGGGCTGRTHGVAVDAAGDIWAACWASGRLLRVGSDGAYKATWFVGSRPEGVAVAADGKIWTINSGADSLALVNPAVASTVQWYTPGGASFSYGDMTGYHHQRFTARQGTWGAVHDGGAAGATWGMVTWNQEPQGATPVGASITVGVRAADTAGALASQPFAQVVNGQAFAGIRGRYVEVLATLRSVNYSADPVLSDLTLYSGNRAPVASCQDQSVCAAGPACTAEASINHGSTDPDGDSLSLSQLPAGPYAIGQQPVSLTVTDGFDSDSCTASVRVRDCEPPSITCAPPVQAECTGNESAYVSAGGAEATDACSAVDVSGPGLASYPLGSTPVTYTAKDVAGNTAACTTQVQVRDTLPPSITCPAATTVECVAGAASNNGVGTATAVDVCSPVAVQGPGPASFPVGRVSLTWSASDTSGNTASCSTPFTVVDTQAPSLALNGANPMPLECMRDGYSEPGATAVDSCSGNISGAVTIERGTIDSARLGTYPVTYRAADSGGNVATAVRQVVVQDTLAPDLTLNGASSVRLECKVDVYSEPGAIAQDLCSGNLADALSISGEVNTNATGAYPVRYRVQDRNGLVTEKVRDVRVVDTRPPVITLDGSSTPVMECSRDGLLALGATATDLCAGDITNRITISGTDRIVATGTYPITYNVTDPSGNAATSVTRSVTVRDTQAPVVTIRGEANMTLECGVDAYTELGATAYDACQGDMTVNTYGSGANAAAVGTYSIQYGVWDASGNTTMALRTVKVVDRLPPTLALVGESVVQHECASGPYTDAGATASDACYGNLTRSVTMTGSVNAWTRGSYTLTYNVQDSTLLKATPLTRTVQVVDTQAPTIEYRDITVSPADQALRTFSLADCVTASDACDGYALANNGIIRSIYSDEPEDAPGSSDGSTLADIVITSPSTFQVRAERQSDGDGRVYGVAFDLKDQAGNVRSGVCRIRVPANSLGVAADSGPGAGYTVVAPPPAPLASRTAP</sequence>
<keyword evidence="5" id="KW-1185">Reference proteome</keyword>
<dbReference type="InterPro" id="IPR003410">
    <property type="entry name" value="HYR_dom"/>
</dbReference>
<feature type="domain" description="HYR" evidence="3">
    <location>
        <begin position="613"/>
        <end position="691"/>
    </location>
</feature>
<accession>A0A085WJG3</accession>
<evidence type="ECO:0000259" key="3">
    <source>
        <dbReference type="PROSITE" id="PS50825"/>
    </source>
</evidence>
<evidence type="ECO:0000256" key="2">
    <source>
        <dbReference type="SAM" id="SignalP"/>
    </source>
</evidence>
<dbReference type="RefSeq" id="WP_044190790.1">
    <property type="nucleotide sequence ID" value="NZ_JMCB01000007.1"/>
</dbReference>
<dbReference type="PROSITE" id="PS50825">
    <property type="entry name" value="HYR"/>
    <property type="match status" value="1"/>
</dbReference>
<evidence type="ECO:0000256" key="1">
    <source>
        <dbReference type="ARBA" id="ARBA00022737"/>
    </source>
</evidence>
<dbReference type="SUPFAM" id="SSF101898">
    <property type="entry name" value="NHL repeat"/>
    <property type="match status" value="1"/>
</dbReference>
<dbReference type="PANTHER" id="PTHR24273:SF32">
    <property type="entry name" value="HYALIN"/>
    <property type="match status" value="1"/>
</dbReference>
<organism evidence="4 5">
    <name type="scientific">Hyalangium minutum</name>
    <dbReference type="NCBI Taxonomy" id="394096"/>
    <lineage>
        <taxon>Bacteria</taxon>
        <taxon>Pseudomonadati</taxon>
        <taxon>Myxococcota</taxon>
        <taxon>Myxococcia</taxon>
        <taxon>Myxococcales</taxon>
        <taxon>Cystobacterineae</taxon>
        <taxon>Archangiaceae</taxon>
        <taxon>Hyalangium</taxon>
    </lineage>
</organism>
<proteinExistence type="predicted"/>